<evidence type="ECO:0008006" key="3">
    <source>
        <dbReference type="Google" id="ProtNLM"/>
    </source>
</evidence>
<proteinExistence type="predicted"/>
<dbReference type="Proteomes" id="UP000279962">
    <property type="component" value="Chromosome"/>
</dbReference>
<organism evidence="1 2">
    <name type="scientific">Acinetobacter wuhouensis</name>
    <dbReference type="NCBI Taxonomy" id="1879050"/>
    <lineage>
        <taxon>Bacteria</taxon>
        <taxon>Pseudomonadati</taxon>
        <taxon>Pseudomonadota</taxon>
        <taxon>Gammaproteobacteria</taxon>
        <taxon>Moraxellales</taxon>
        <taxon>Moraxellaceae</taxon>
        <taxon>Acinetobacter</taxon>
    </lineage>
</organism>
<dbReference type="PROSITE" id="PS51257">
    <property type="entry name" value="PROKAR_LIPOPROTEIN"/>
    <property type="match status" value="1"/>
</dbReference>
<evidence type="ECO:0000313" key="2">
    <source>
        <dbReference type="Proteomes" id="UP000279962"/>
    </source>
</evidence>
<evidence type="ECO:0000313" key="1">
    <source>
        <dbReference type="EMBL" id="AYO54554.1"/>
    </source>
</evidence>
<dbReference type="AlphaFoldDB" id="A0A3G2T2W7"/>
<sequence>MKKTVAVLSILSIFSVACSKNEPHDSIQLEQQQKVNSIKKNQKLNSDDCFQLEPSFEFTLNNDDFNIKIESTEFNNQKAIAVIKTGNGIRTDYIYDLTGRTMLANLDYGIAALGSNPNEVLVKTTFQAPLPTFPSNMKPQQKFPMTYNAVIRSQTDENDKTENNKTIEVEFVGFEDLKFIDNNNNTLEFNQACHFKSQLEDETLDEWYAQGFGQIKFVRTKANGDIKSSEAIGDEP</sequence>
<protein>
    <recommendedName>
        <fullName evidence="3">Lipoprotein</fullName>
    </recommendedName>
</protein>
<gene>
    <name evidence="1" type="ORF">CDG68_13275</name>
</gene>
<dbReference type="EMBL" id="CP033133">
    <property type="protein sequence ID" value="AYO54554.1"/>
    <property type="molecule type" value="Genomic_DNA"/>
</dbReference>
<name>A0A3G2T2W7_9GAMM</name>
<reference evidence="1 2" key="1">
    <citation type="submission" date="2018-10" db="EMBL/GenBank/DDBJ databases">
        <title>The complete genome of Acinetobacter wuhouensis strain WCHAW010062.</title>
        <authorList>
            <person name="Hu Y."/>
            <person name="Long H."/>
            <person name="Feng Y."/>
            <person name="Zong Z."/>
        </authorList>
    </citation>
    <scope>NUCLEOTIDE SEQUENCE [LARGE SCALE GENOMIC DNA]</scope>
    <source>
        <strain evidence="1 2">WCHAW010062</strain>
    </source>
</reference>
<dbReference type="RefSeq" id="WP_087551782.1">
    <property type="nucleotide sequence ID" value="NZ_CP033133.1"/>
</dbReference>
<dbReference type="Gene3D" id="2.40.360.20">
    <property type="match status" value="1"/>
</dbReference>
<accession>A0A3G2T2W7</accession>